<evidence type="ECO:0000256" key="5">
    <source>
        <dbReference type="HAMAP-Rule" id="MF_00251"/>
    </source>
</evidence>
<dbReference type="HAMAP" id="MF_00251">
    <property type="entry name" value="Ribosomal_bL36"/>
    <property type="match status" value="1"/>
</dbReference>
<sequence length="61" mass="6664">MTMVTIIDSVESVVPSGGGGNVKVRKSLRSLKSKPGAQVIRRHGKTFVINKKNPRYKARQG</sequence>
<organism evidence="6 7">
    <name type="scientific">Saccharopolyspora dendranthemae</name>
    <dbReference type="NCBI Taxonomy" id="1181886"/>
    <lineage>
        <taxon>Bacteria</taxon>
        <taxon>Bacillati</taxon>
        <taxon>Actinomycetota</taxon>
        <taxon>Actinomycetes</taxon>
        <taxon>Pseudonocardiales</taxon>
        <taxon>Pseudonocardiaceae</taxon>
        <taxon>Saccharopolyspora</taxon>
    </lineage>
</organism>
<comment type="caution">
    <text evidence="6">The sequence shown here is derived from an EMBL/GenBank/DDBJ whole genome shotgun (WGS) entry which is preliminary data.</text>
</comment>
<evidence type="ECO:0000256" key="1">
    <source>
        <dbReference type="ARBA" id="ARBA00007645"/>
    </source>
</evidence>
<comment type="similarity">
    <text evidence="1 5">Belongs to the bacterial ribosomal protein bL36 family.</text>
</comment>
<dbReference type="GO" id="GO:0005840">
    <property type="term" value="C:ribosome"/>
    <property type="evidence" value="ECO:0007669"/>
    <property type="project" value="UniProtKB-KW"/>
</dbReference>
<accession>A0A561U3K4</accession>
<dbReference type="InterPro" id="IPR047621">
    <property type="entry name" value="Ribosomal_L36_bact"/>
</dbReference>
<dbReference type="Proteomes" id="UP000316184">
    <property type="component" value="Unassembled WGS sequence"/>
</dbReference>
<dbReference type="InterPro" id="IPR035977">
    <property type="entry name" value="Ribosomal_bL36_sp"/>
</dbReference>
<proteinExistence type="inferred from homology"/>
<name>A0A561U3K4_9PSEU</name>
<dbReference type="AlphaFoldDB" id="A0A561U3K4"/>
<dbReference type="GO" id="GO:1990904">
    <property type="term" value="C:ribonucleoprotein complex"/>
    <property type="evidence" value="ECO:0007669"/>
    <property type="project" value="UniProtKB-KW"/>
</dbReference>
<dbReference type="Pfam" id="PF00444">
    <property type="entry name" value="Ribosomal_L36"/>
    <property type="match status" value="1"/>
</dbReference>
<gene>
    <name evidence="5" type="primary">rpmJ</name>
    <name evidence="6" type="ORF">FHU35_14230</name>
</gene>
<keyword evidence="7" id="KW-1185">Reference proteome</keyword>
<evidence type="ECO:0000313" key="6">
    <source>
        <dbReference type="EMBL" id="TWF93948.1"/>
    </source>
</evidence>
<keyword evidence="3 5" id="KW-0687">Ribonucleoprotein</keyword>
<dbReference type="SUPFAM" id="SSF57840">
    <property type="entry name" value="Ribosomal protein L36"/>
    <property type="match status" value="1"/>
</dbReference>
<evidence type="ECO:0000256" key="3">
    <source>
        <dbReference type="ARBA" id="ARBA00023274"/>
    </source>
</evidence>
<evidence type="ECO:0000313" key="7">
    <source>
        <dbReference type="Proteomes" id="UP000316184"/>
    </source>
</evidence>
<keyword evidence="2 5" id="KW-0689">Ribosomal protein</keyword>
<evidence type="ECO:0000256" key="4">
    <source>
        <dbReference type="ARBA" id="ARBA00035186"/>
    </source>
</evidence>
<dbReference type="InterPro" id="IPR000473">
    <property type="entry name" value="Ribosomal_bL36"/>
</dbReference>
<evidence type="ECO:0000256" key="2">
    <source>
        <dbReference type="ARBA" id="ARBA00022980"/>
    </source>
</evidence>
<dbReference type="EMBL" id="VIWX01000004">
    <property type="protein sequence ID" value="TWF93948.1"/>
    <property type="molecule type" value="Genomic_DNA"/>
</dbReference>
<protein>
    <recommendedName>
        <fullName evidence="4 5">Large ribosomal subunit protein bL36</fullName>
    </recommendedName>
</protein>
<reference evidence="6 7" key="1">
    <citation type="submission" date="2019-06" db="EMBL/GenBank/DDBJ databases">
        <title>Sequencing the genomes of 1000 actinobacteria strains.</title>
        <authorList>
            <person name="Klenk H.-P."/>
        </authorList>
    </citation>
    <scope>NUCLEOTIDE SEQUENCE [LARGE SCALE GENOMIC DNA]</scope>
    <source>
        <strain evidence="6 7">DSM 46699</strain>
    </source>
</reference>
<dbReference type="PANTHER" id="PTHR47781:SF1">
    <property type="entry name" value="LARGE RIBOSOMAL SUBUNIT PROTEIN BL36B"/>
    <property type="match status" value="1"/>
</dbReference>
<dbReference type="PANTHER" id="PTHR47781">
    <property type="entry name" value="50S RIBOSOMAL PROTEIN L36 2"/>
    <property type="match status" value="1"/>
</dbReference>
<dbReference type="GO" id="GO:0006412">
    <property type="term" value="P:translation"/>
    <property type="evidence" value="ECO:0007669"/>
    <property type="project" value="UniProtKB-UniRule"/>
</dbReference>
<dbReference type="GO" id="GO:0003735">
    <property type="term" value="F:structural constituent of ribosome"/>
    <property type="evidence" value="ECO:0007669"/>
    <property type="project" value="InterPro"/>
</dbReference>